<reference evidence="11" key="1">
    <citation type="journal article" date="2019" name="Int. J. Syst. Evol. Microbiol.">
        <title>The Global Catalogue of Microorganisms (GCM) 10K type strain sequencing project: providing services to taxonomists for standard genome sequencing and annotation.</title>
        <authorList>
            <consortium name="The Broad Institute Genomics Platform"/>
            <consortium name="The Broad Institute Genome Sequencing Center for Infectious Disease"/>
            <person name="Wu L."/>
            <person name="Ma J."/>
        </authorList>
    </citation>
    <scope>NUCLEOTIDE SEQUENCE [LARGE SCALE GENOMIC DNA]</scope>
    <source>
        <strain evidence="11">JCM 11483</strain>
    </source>
</reference>
<accession>A0ABP6RDI6</accession>
<comment type="subcellular location">
    <subcellularLocation>
        <location evidence="8">Cell membrane</location>
        <topology evidence="8">Multi-pass membrane protein</topology>
    </subcellularLocation>
    <subcellularLocation>
        <location evidence="1">Membrane</location>
        <topology evidence="1">Multi-pass membrane protein</topology>
    </subcellularLocation>
</comment>
<name>A0ABP6RDI6_9MICC</name>
<comment type="catalytic activity">
    <reaction evidence="8">
        <text>an all-trans-polyprenyl diphosphate + 1,4-dihydroxy-2-naphthoate + H(+) = a 2-demethylmenaquinol + CO2 + diphosphate</text>
        <dbReference type="Rhea" id="RHEA:26478"/>
        <dbReference type="Rhea" id="RHEA-COMP:9563"/>
        <dbReference type="Rhea" id="RHEA-COMP:9564"/>
        <dbReference type="ChEBI" id="CHEBI:11173"/>
        <dbReference type="ChEBI" id="CHEBI:15378"/>
        <dbReference type="ChEBI" id="CHEBI:16526"/>
        <dbReference type="ChEBI" id="CHEBI:33019"/>
        <dbReference type="ChEBI" id="CHEBI:55437"/>
        <dbReference type="ChEBI" id="CHEBI:58914"/>
        <dbReference type="EC" id="2.5.1.74"/>
    </reaction>
</comment>
<feature type="transmembrane region" description="Helical" evidence="8">
    <location>
        <begin position="169"/>
        <end position="191"/>
    </location>
</feature>
<feature type="transmembrane region" description="Helical" evidence="8">
    <location>
        <begin position="269"/>
        <end position="290"/>
    </location>
</feature>
<dbReference type="Pfam" id="PF01040">
    <property type="entry name" value="UbiA"/>
    <property type="match status" value="1"/>
</dbReference>
<evidence type="ECO:0000256" key="4">
    <source>
        <dbReference type="ARBA" id="ARBA00022679"/>
    </source>
</evidence>
<keyword evidence="5 8" id="KW-0812">Transmembrane</keyword>
<evidence type="ECO:0000256" key="2">
    <source>
        <dbReference type="ARBA" id="ARBA00022428"/>
    </source>
</evidence>
<comment type="pathway">
    <text evidence="8">Quinol/quinone metabolism; menaquinone biosynthesis; menaquinol from 1,4-dihydroxy-2-naphthoate: step 1/2.</text>
</comment>
<keyword evidence="11" id="KW-1185">Reference proteome</keyword>
<organism evidence="10 11">
    <name type="scientific">Nesterenkonia halobia</name>
    <dbReference type="NCBI Taxonomy" id="37922"/>
    <lineage>
        <taxon>Bacteria</taxon>
        <taxon>Bacillati</taxon>
        <taxon>Actinomycetota</taxon>
        <taxon>Actinomycetes</taxon>
        <taxon>Micrococcales</taxon>
        <taxon>Micrococcaceae</taxon>
        <taxon>Nesterenkonia</taxon>
    </lineage>
</organism>
<evidence type="ECO:0000256" key="1">
    <source>
        <dbReference type="ARBA" id="ARBA00004141"/>
    </source>
</evidence>
<evidence type="ECO:0000256" key="6">
    <source>
        <dbReference type="ARBA" id="ARBA00022989"/>
    </source>
</evidence>
<feature type="transmembrane region" description="Helical" evidence="8">
    <location>
        <begin position="114"/>
        <end position="132"/>
    </location>
</feature>
<evidence type="ECO:0000256" key="9">
    <source>
        <dbReference type="NCBIfam" id="TIGR00751"/>
    </source>
</evidence>
<evidence type="ECO:0000256" key="8">
    <source>
        <dbReference type="HAMAP-Rule" id="MF_01937"/>
    </source>
</evidence>
<dbReference type="HAMAP" id="MF_01937">
    <property type="entry name" value="MenA_1"/>
    <property type="match status" value="1"/>
</dbReference>
<evidence type="ECO:0000313" key="11">
    <source>
        <dbReference type="Proteomes" id="UP001501736"/>
    </source>
</evidence>
<keyword evidence="2 8" id="KW-0474">Menaquinone biosynthesis</keyword>
<evidence type="ECO:0000256" key="3">
    <source>
        <dbReference type="ARBA" id="ARBA00022475"/>
    </source>
</evidence>
<dbReference type="CDD" id="cd13962">
    <property type="entry name" value="PT_UbiA_UBIAD1"/>
    <property type="match status" value="1"/>
</dbReference>
<feature type="transmembrane region" description="Helical" evidence="8">
    <location>
        <begin position="212"/>
        <end position="231"/>
    </location>
</feature>
<dbReference type="PIRSF" id="PIRSF005355">
    <property type="entry name" value="UBIAD1"/>
    <property type="match status" value="1"/>
</dbReference>
<proteinExistence type="inferred from homology"/>
<evidence type="ECO:0000313" key="10">
    <source>
        <dbReference type="EMBL" id="GAA3278795.1"/>
    </source>
</evidence>
<dbReference type="InterPro" id="IPR026046">
    <property type="entry name" value="UBIAD1"/>
</dbReference>
<dbReference type="PANTHER" id="PTHR13929:SF0">
    <property type="entry name" value="UBIA PRENYLTRANSFERASE DOMAIN-CONTAINING PROTEIN 1"/>
    <property type="match status" value="1"/>
</dbReference>
<keyword evidence="7 8" id="KW-0472">Membrane</keyword>
<dbReference type="RefSeq" id="WP_344717251.1">
    <property type="nucleotide sequence ID" value="NZ_BAAAYG010000001.1"/>
</dbReference>
<dbReference type="InterPro" id="IPR004657">
    <property type="entry name" value="MenA"/>
</dbReference>
<comment type="similarity">
    <text evidence="8">Belongs to the MenA family. Type 1 subfamily.</text>
</comment>
<keyword evidence="6 8" id="KW-1133">Transmembrane helix</keyword>
<dbReference type="NCBIfam" id="TIGR00751">
    <property type="entry name" value="menA"/>
    <property type="match status" value="1"/>
</dbReference>
<gene>
    <name evidence="8" type="primary">menA</name>
    <name evidence="10" type="ORF">GCM10020260_01260</name>
</gene>
<feature type="transmembrane region" description="Helical" evidence="8">
    <location>
        <begin position="139"/>
        <end position="163"/>
    </location>
</feature>
<keyword evidence="4 8" id="KW-0808">Transferase</keyword>
<protein>
    <recommendedName>
        <fullName evidence="8 9">1,4-dihydroxy-2-naphthoate octaprenyltransferase</fullName>
        <shortName evidence="8">DHNA-octaprenyltransferase</shortName>
        <ecNumber evidence="8 9">2.5.1.74</ecNumber>
    </recommendedName>
</protein>
<keyword evidence="3 8" id="KW-1003">Cell membrane</keyword>
<dbReference type="EMBL" id="BAAAYG010000001">
    <property type="protein sequence ID" value="GAA3278795.1"/>
    <property type="molecule type" value="Genomic_DNA"/>
</dbReference>
<dbReference type="Gene3D" id="1.10.357.140">
    <property type="entry name" value="UbiA prenyltransferase"/>
    <property type="match status" value="1"/>
</dbReference>
<dbReference type="InterPro" id="IPR000537">
    <property type="entry name" value="UbiA_prenyltransferase"/>
</dbReference>
<feature type="transmembrane region" description="Helical" evidence="8">
    <location>
        <begin position="91"/>
        <end position="108"/>
    </location>
</feature>
<evidence type="ECO:0000256" key="5">
    <source>
        <dbReference type="ARBA" id="ARBA00022692"/>
    </source>
</evidence>
<dbReference type="Proteomes" id="UP001501736">
    <property type="component" value="Unassembled WGS sequence"/>
</dbReference>
<comment type="function">
    <text evidence="8">Conversion of 1,4-dihydroxy-2-naphthoate (DHNA) to demethylmenaquinone (DMK).</text>
</comment>
<dbReference type="NCBIfam" id="NF004751">
    <property type="entry name" value="PRK06080.1-3"/>
    <property type="match status" value="1"/>
</dbReference>
<feature type="transmembrane region" description="Helical" evidence="8">
    <location>
        <begin position="20"/>
        <end position="51"/>
    </location>
</feature>
<sequence length="291" mass="29859">MAAPHDWIAGARPRTLPMAVAPVAIGAAAAAALGAFDLLIAVLALVVALALQVGVNYANDYSDGVRGTDDERVGPMRLTATGAAAPGRVKAAAFLSFGVAALAGLVIVVLSGQWWMLGLGVVCVLAAWWYTGGSRPYGYLGLGEVMVFLFFGLAATLGTTWAMAQQLSAGAVVGAVSHGLIAAALLMANNVRDVPTDRESGKRTLAVRLGERPARASYVVMTGLALLLPLTLLGQSLWFLLVLLAVPFALGPARIMLSARHTGGALITVLQLTGQIGLVFAALHSAALLLG</sequence>
<evidence type="ECO:0000256" key="7">
    <source>
        <dbReference type="ARBA" id="ARBA00023136"/>
    </source>
</evidence>
<dbReference type="EC" id="2.5.1.74" evidence="8 9"/>
<dbReference type="InterPro" id="IPR044878">
    <property type="entry name" value="UbiA_sf"/>
</dbReference>
<comment type="caution">
    <text evidence="10">The sequence shown here is derived from an EMBL/GenBank/DDBJ whole genome shotgun (WGS) entry which is preliminary data.</text>
</comment>
<feature type="transmembrane region" description="Helical" evidence="8">
    <location>
        <begin position="237"/>
        <end position="257"/>
    </location>
</feature>
<dbReference type="PANTHER" id="PTHR13929">
    <property type="entry name" value="1,4-DIHYDROXY-2-NAPHTHOATE OCTAPRENYLTRANSFERASE"/>
    <property type="match status" value="1"/>
</dbReference>